<evidence type="ECO:0000313" key="6">
    <source>
        <dbReference type="EMBL" id="KKB49361.1"/>
    </source>
</evidence>
<evidence type="ECO:0000313" key="7">
    <source>
        <dbReference type="Proteomes" id="UP000033035"/>
    </source>
</evidence>
<dbReference type="Proteomes" id="UP000033035">
    <property type="component" value="Unassembled WGS sequence"/>
</dbReference>
<dbReference type="HOGENOM" id="CLU_000445_88_2_10"/>
<feature type="region of interest" description="Disordered" evidence="4">
    <location>
        <begin position="277"/>
        <end position="296"/>
    </location>
</feature>
<name>A0A0F5IUY3_9BACT</name>
<feature type="domain" description="HTH araC/xylS-type" evidence="5">
    <location>
        <begin position="182"/>
        <end position="280"/>
    </location>
</feature>
<dbReference type="InterPro" id="IPR037923">
    <property type="entry name" value="HTH-like"/>
</dbReference>
<sequence>MYRNTMNLSFENSKIKGKVVLTDSLDANPALLKDKTLYKFIWVVSGQLELDVDHQAVVLNAGQLLTLSHLHHLEFVRVDGSYFALMFNSNFYCIYGNDHEVSCNGLLFHGSSHVVVFDLSDQERRKIETLTGIMREEFESRDHLQDEMLRVLLKRFIILCTRVAENRQGVRKENGMQFETIRKFYVLVDTHFKEKKQVQEYADMLNKSPKTLANLLSTYQQPSAIRVIHNRVQAEAERLLLYTSKSSKEIALLLGFEDQATFSRFFKNATGLSTTEYRKKNKNQGEETQIDKLPTL</sequence>
<dbReference type="Pfam" id="PF12833">
    <property type="entry name" value="HTH_18"/>
    <property type="match status" value="1"/>
</dbReference>
<dbReference type="Gene3D" id="1.10.10.60">
    <property type="entry name" value="Homeodomain-like"/>
    <property type="match status" value="1"/>
</dbReference>
<keyword evidence="3" id="KW-0804">Transcription</keyword>
<protein>
    <recommendedName>
        <fullName evidence="5">HTH araC/xylS-type domain-containing protein</fullName>
    </recommendedName>
</protein>
<evidence type="ECO:0000259" key="5">
    <source>
        <dbReference type="PROSITE" id="PS01124"/>
    </source>
</evidence>
<dbReference type="SMART" id="SM00342">
    <property type="entry name" value="HTH_ARAC"/>
    <property type="match status" value="1"/>
</dbReference>
<accession>A0A0F5IUY3</accession>
<dbReference type="InterPro" id="IPR009057">
    <property type="entry name" value="Homeodomain-like_sf"/>
</dbReference>
<keyword evidence="1" id="KW-0805">Transcription regulation</keyword>
<dbReference type="PATRIC" id="fig|1203610.3.peg.4507"/>
<dbReference type="InterPro" id="IPR018060">
    <property type="entry name" value="HTH_AraC"/>
</dbReference>
<evidence type="ECO:0000256" key="4">
    <source>
        <dbReference type="SAM" id="MobiDB-lite"/>
    </source>
</evidence>
<dbReference type="PANTHER" id="PTHR43280:SF32">
    <property type="entry name" value="TRANSCRIPTIONAL REGULATORY PROTEIN"/>
    <property type="match status" value="1"/>
</dbReference>
<keyword evidence="2" id="KW-0238">DNA-binding</keyword>
<dbReference type="AlphaFoldDB" id="A0A0F5IUY3"/>
<dbReference type="SUPFAM" id="SSF46689">
    <property type="entry name" value="Homeodomain-like"/>
    <property type="match status" value="1"/>
</dbReference>
<dbReference type="STRING" id="1203610.HMPREF1536_04425"/>
<dbReference type="SUPFAM" id="SSF51215">
    <property type="entry name" value="Regulatory protein AraC"/>
    <property type="match status" value="1"/>
</dbReference>
<evidence type="ECO:0000256" key="1">
    <source>
        <dbReference type="ARBA" id="ARBA00023015"/>
    </source>
</evidence>
<dbReference type="PROSITE" id="PS01124">
    <property type="entry name" value="HTH_ARAC_FAMILY_2"/>
    <property type="match status" value="1"/>
</dbReference>
<gene>
    <name evidence="6" type="ORF">HMPREF1536_04425</name>
</gene>
<reference evidence="6 7" key="1">
    <citation type="submission" date="2013-04" db="EMBL/GenBank/DDBJ databases">
        <title>The Genome Sequence of Parabacteroides gordonii DSM 23371.</title>
        <authorList>
            <consortium name="The Broad Institute Genomics Platform"/>
            <person name="Earl A."/>
            <person name="Ward D."/>
            <person name="Feldgarden M."/>
            <person name="Gevers D."/>
            <person name="Martens E."/>
            <person name="Sakamoto M."/>
            <person name="Benno Y."/>
            <person name="Suzuki N."/>
            <person name="Matsunaga N."/>
            <person name="Koshihara K."/>
            <person name="Seki M."/>
            <person name="Komiya H."/>
            <person name="Walker B."/>
            <person name="Young S."/>
            <person name="Zeng Q."/>
            <person name="Gargeya S."/>
            <person name="Fitzgerald M."/>
            <person name="Haas B."/>
            <person name="Abouelleil A."/>
            <person name="Allen A.W."/>
            <person name="Alvarado L."/>
            <person name="Arachchi H.M."/>
            <person name="Berlin A.M."/>
            <person name="Chapman S.B."/>
            <person name="Gainer-Dewar J."/>
            <person name="Goldberg J."/>
            <person name="Griggs A."/>
            <person name="Gujja S."/>
            <person name="Hansen M."/>
            <person name="Howarth C."/>
            <person name="Imamovic A."/>
            <person name="Ireland A."/>
            <person name="Larimer J."/>
            <person name="McCowan C."/>
            <person name="Murphy C."/>
            <person name="Pearson M."/>
            <person name="Poon T.W."/>
            <person name="Priest M."/>
            <person name="Roberts A."/>
            <person name="Saif S."/>
            <person name="Shea T."/>
            <person name="Sisk P."/>
            <person name="Sykes S."/>
            <person name="Wortman J."/>
            <person name="Nusbaum C."/>
            <person name="Birren B."/>
        </authorList>
    </citation>
    <scope>NUCLEOTIDE SEQUENCE [LARGE SCALE GENOMIC DNA]</scope>
    <source>
        <strain evidence="6 7">MS-1</strain>
    </source>
</reference>
<dbReference type="PANTHER" id="PTHR43280">
    <property type="entry name" value="ARAC-FAMILY TRANSCRIPTIONAL REGULATOR"/>
    <property type="match status" value="1"/>
</dbReference>
<dbReference type="GO" id="GO:0043565">
    <property type="term" value="F:sequence-specific DNA binding"/>
    <property type="evidence" value="ECO:0007669"/>
    <property type="project" value="InterPro"/>
</dbReference>
<keyword evidence="7" id="KW-1185">Reference proteome</keyword>
<dbReference type="EMBL" id="AQHW01000025">
    <property type="protein sequence ID" value="KKB49361.1"/>
    <property type="molecule type" value="Genomic_DNA"/>
</dbReference>
<evidence type="ECO:0000256" key="3">
    <source>
        <dbReference type="ARBA" id="ARBA00023163"/>
    </source>
</evidence>
<comment type="caution">
    <text evidence="6">The sequence shown here is derived from an EMBL/GenBank/DDBJ whole genome shotgun (WGS) entry which is preliminary data.</text>
</comment>
<organism evidence="6 7">
    <name type="scientific">Parabacteroides gordonii MS-1 = DSM 23371</name>
    <dbReference type="NCBI Taxonomy" id="1203610"/>
    <lineage>
        <taxon>Bacteria</taxon>
        <taxon>Pseudomonadati</taxon>
        <taxon>Bacteroidota</taxon>
        <taxon>Bacteroidia</taxon>
        <taxon>Bacteroidales</taxon>
        <taxon>Tannerellaceae</taxon>
        <taxon>Parabacteroides</taxon>
    </lineage>
</organism>
<evidence type="ECO:0000256" key="2">
    <source>
        <dbReference type="ARBA" id="ARBA00023125"/>
    </source>
</evidence>
<proteinExistence type="predicted"/>
<dbReference type="GO" id="GO:0003700">
    <property type="term" value="F:DNA-binding transcription factor activity"/>
    <property type="evidence" value="ECO:0007669"/>
    <property type="project" value="InterPro"/>
</dbReference>